<reference evidence="1 2" key="1">
    <citation type="journal article" date="2019" name="Int. J. Syst. Evol. Microbiol.">
        <title>The Global Catalogue of Microorganisms (GCM) 10K type strain sequencing project: providing services to taxonomists for standard genome sequencing and annotation.</title>
        <authorList>
            <consortium name="The Broad Institute Genomics Platform"/>
            <consortium name="The Broad Institute Genome Sequencing Center for Infectious Disease"/>
            <person name="Wu L."/>
            <person name="Ma J."/>
        </authorList>
    </citation>
    <scope>NUCLEOTIDE SEQUENCE [LARGE SCALE GENOMIC DNA]</scope>
    <source>
        <strain evidence="1 2">JCM 10303</strain>
    </source>
</reference>
<evidence type="ECO:0000313" key="2">
    <source>
        <dbReference type="Proteomes" id="UP001500729"/>
    </source>
</evidence>
<sequence>MVAVLGIGGTLASALLTQRSANRAKSRELEHARQLQADEREYATRQAQFEARRTCYAALTAGTRDFMNVATNVLHALEKGEVTEELRSELDRVRRDHRLRHAEASMMLPDTVMAAASTVNRHFGELYGRLVRLDRGTAEQGENVEAVRDGMDALWDAVWRLRHVMRVDLGITAPDQDS</sequence>
<name>A0ABN1DNG0_SACER</name>
<comment type="caution">
    <text evidence="1">The sequence shown here is derived from an EMBL/GenBank/DDBJ whole genome shotgun (WGS) entry which is preliminary data.</text>
</comment>
<dbReference type="Proteomes" id="UP001500729">
    <property type="component" value="Unassembled WGS sequence"/>
</dbReference>
<evidence type="ECO:0008006" key="3">
    <source>
        <dbReference type="Google" id="ProtNLM"/>
    </source>
</evidence>
<protein>
    <recommendedName>
        <fullName evidence="3">Secreted protein</fullName>
    </recommendedName>
</protein>
<proteinExistence type="predicted"/>
<gene>
    <name evidence="1" type="ORF">GCM10009533_53540</name>
</gene>
<dbReference type="RefSeq" id="WP_011874798.1">
    <property type="nucleotide sequence ID" value="NZ_BAAAGS010000045.1"/>
</dbReference>
<dbReference type="EMBL" id="BAAAGS010000045">
    <property type="protein sequence ID" value="GAA0548118.1"/>
    <property type="molecule type" value="Genomic_DNA"/>
</dbReference>
<keyword evidence="2" id="KW-1185">Reference proteome</keyword>
<organism evidence="1 2">
    <name type="scientific">Saccharopolyspora erythraea</name>
    <name type="common">Streptomyces erythraeus</name>
    <dbReference type="NCBI Taxonomy" id="1836"/>
    <lineage>
        <taxon>Bacteria</taxon>
        <taxon>Bacillati</taxon>
        <taxon>Actinomycetota</taxon>
        <taxon>Actinomycetes</taxon>
        <taxon>Pseudonocardiales</taxon>
        <taxon>Pseudonocardiaceae</taxon>
        <taxon>Saccharopolyspora</taxon>
    </lineage>
</organism>
<accession>A0ABN1DNG0</accession>
<evidence type="ECO:0000313" key="1">
    <source>
        <dbReference type="EMBL" id="GAA0548118.1"/>
    </source>
</evidence>